<dbReference type="PANTHER" id="PTHR34070">
    <property type="entry name" value="ARMADILLO-TYPE FOLD"/>
    <property type="match status" value="1"/>
</dbReference>
<sequence>MTRAYVEPVREVLNAQSNPDRAKGQTAYMRNQFEFFGLTAGERRKALAPFLNKNTLPEKSDLHQLVHRLWKEPQREFQYFGQELVAKFKRHLDLSDIPLLEFMITHKSWWDTVDFIATHLVGIVLANYPKARGKLCDNWFESGNIWLQRTGLLFQLKYKDLLDTELLSRQIDRLKDSKEFFIRKAIGWILREYSKTNPNWVRQFVSDRPELSNLSRREALRLNNKN</sequence>
<dbReference type="InterPro" id="IPR014825">
    <property type="entry name" value="DNA_alkylation"/>
</dbReference>
<organism evidence="1 2">
    <name type="scientific">Aureitalea marina</name>
    <dbReference type="NCBI Taxonomy" id="930804"/>
    <lineage>
        <taxon>Bacteria</taxon>
        <taxon>Pseudomonadati</taxon>
        <taxon>Bacteroidota</taxon>
        <taxon>Flavobacteriia</taxon>
        <taxon>Flavobacteriales</taxon>
        <taxon>Flavobacteriaceae</taxon>
        <taxon>Aureitalea</taxon>
    </lineage>
</organism>
<accession>A0A2S7KRP2</accession>
<dbReference type="Gene3D" id="1.25.40.290">
    <property type="entry name" value="ARM repeat domains"/>
    <property type="match status" value="1"/>
</dbReference>
<evidence type="ECO:0000313" key="2">
    <source>
        <dbReference type="Proteomes" id="UP000239800"/>
    </source>
</evidence>
<proteinExistence type="predicted"/>
<dbReference type="Gene3D" id="1.20.1660.10">
    <property type="entry name" value="Hypothetical protein (EF3068)"/>
    <property type="match status" value="1"/>
</dbReference>
<reference evidence="1 2" key="1">
    <citation type="submission" date="2016-11" db="EMBL/GenBank/DDBJ databases">
        <title>Trade-off between light-utilization and light-protection in marine flavobacteria.</title>
        <authorList>
            <person name="Kumagai Y."/>
        </authorList>
    </citation>
    <scope>NUCLEOTIDE SEQUENCE [LARGE SCALE GENOMIC DNA]</scope>
    <source>
        <strain evidence="1 2">NBRC 107741</strain>
    </source>
</reference>
<dbReference type="PANTHER" id="PTHR34070:SF1">
    <property type="entry name" value="DNA ALKYLATION REPAIR PROTEIN"/>
    <property type="match status" value="1"/>
</dbReference>
<keyword evidence="2" id="KW-1185">Reference proteome</keyword>
<evidence type="ECO:0008006" key="3">
    <source>
        <dbReference type="Google" id="ProtNLM"/>
    </source>
</evidence>
<dbReference type="InterPro" id="IPR016024">
    <property type="entry name" value="ARM-type_fold"/>
</dbReference>
<dbReference type="EMBL" id="MQUB01000001">
    <property type="protein sequence ID" value="PQB05291.1"/>
    <property type="molecule type" value="Genomic_DNA"/>
</dbReference>
<comment type="caution">
    <text evidence="1">The sequence shown here is derived from an EMBL/GenBank/DDBJ whole genome shotgun (WGS) entry which is preliminary data.</text>
</comment>
<name>A0A2S7KRP2_9FLAO</name>
<dbReference type="SUPFAM" id="SSF48371">
    <property type="entry name" value="ARM repeat"/>
    <property type="match status" value="1"/>
</dbReference>
<dbReference type="Pfam" id="PF08713">
    <property type="entry name" value="DNA_alkylation"/>
    <property type="match status" value="1"/>
</dbReference>
<gene>
    <name evidence="1" type="ORF">BST85_10655</name>
</gene>
<dbReference type="Proteomes" id="UP000239800">
    <property type="component" value="Unassembled WGS sequence"/>
</dbReference>
<dbReference type="RefSeq" id="WP_104813230.1">
    <property type="nucleotide sequence ID" value="NZ_MQUB01000001.1"/>
</dbReference>
<protein>
    <recommendedName>
        <fullName evidence="3">DNA alkylation repair protein</fullName>
    </recommendedName>
</protein>
<dbReference type="AlphaFoldDB" id="A0A2S7KRP2"/>
<dbReference type="CDD" id="cd07064">
    <property type="entry name" value="AlkD_like_1"/>
    <property type="match status" value="1"/>
</dbReference>
<dbReference type="OrthoDB" id="9775346at2"/>
<evidence type="ECO:0000313" key="1">
    <source>
        <dbReference type="EMBL" id="PQB05291.1"/>
    </source>
</evidence>